<gene>
    <name evidence="1" type="ORF">SAMN02745121_08224</name>
</gene>
<dbReference type="STRING" id="54.SAMN02745121_08224"/>
<dbReference type="NCBIfam" id="NF033819">
    <property type="entry name" value="IS66_TnpB"/>
    <property type="match status" value="1"/>
</dbReference>
<dbReference type="Proteomes" id="UP000199400">
    <property type="component" value="Unassembled WGS sequence"/>
</dbReference>
<dbReference type="AlphaFoldDB" id="A0A1I2HVU9"/>
<dbReference type="InterPro" id="IPR008878">
    <property type="entry name" value="Transposase_IS66_Orf2"/>
</dbReference>
<dbReference type="RefSeq" id="WP_170136131.1">
    <property type="nucleotide sequence ID" value="NZ_FOMX01000048.1"/>
</dbReference>
<protein>
    <submittedName>
        <fullName evidence="1">Transposase</fullName>
    </submittedName>
</protein>
<sequence>MIPTSVRIFVCTQPLDMRRSFDGLAAAAKQVIGEDPRSGALFVFTNRRSNRLKVLWWDKNGYCILCKRLHQALFRLPSANDPSNRSVLVDGRGLHELLRGVASAPRSRQARDRS</sequence>
<organism evidence="1 2">
    <name type="scientific">Nannocystis exedens</name>
    <dbReference type="NCBI Taxonomy" id="54"/>
    <lineage>
        <taxon>Bacteria</taxon>
        <taxon>Pseudomonadati</taxon>
        <taxon>Myxococcota</taxon>
        <taxon>Polyangia</taxon>
        <taxon>Nannocystales</taxon>
        <taxon>Nannocystaceae</taxon>
        <taxon>Nannocystis</taxon>
    </lineage>
</organism>
<proteinExistence type="predicted"/>
<evidence type="ECO:0000313" key="1">
    <source>
        <dbReference type="EMBL" id="SFF33510.1"/>
    </source>
</evidence>
<reference evidence="2" key="1">
    <citation type="submission" date="2016-10" db="EMBL/GenBank/DDBJ databases">
        <authorList>
            <person name="Varghese N."/>
            <person name="Submissions S."/>
        </authorList>
    </citation>
    <scope>NUCLEOTIDE SEQUENCE [LARGE SCALE GENOMIC DNA]</scope>
    <source>
        <strain evidence="2">ATCC 25963</strain>
    </source>
</reference>
<accession>A0A1I2HVU9</accession>
<dbReference type="PANTHER" id="PTHR36455:SF1">
    <property type="entry name" value="BLR8292 PROTEIN"/>
    <property type="match status" value="1"/>
</dbReference>
<dbReference type="EMBL" id="FOMX01000048">
    <property type="protein sequence ID" value="SFF33510.1"/>
    <property type="molecule type" value="Genomic_DNA"/>
</dbReference>
<dbReference type="Pfam" id="PF05717">
    <property type="entry name" value="TnpB_IS66"/>
    <property type="match status" value="1"/>
</dbReference>
<evidence type="ECO:0000313" key="2">
    <source>
        <dbReference type="Proteomes" id="UP000199400"/>
    </source>
</evidence>
<name>A0A1I2HVU9_9BACT</name>
<dbReference type="PANTHER" id="PTHR36455">
    <property type="match status" value="1"/>
</dbReference>
<keyword evidence="2" id="KW-1185">Reference proteome</keyword>